<protein>
    <submittedName>
        <fullName evidence="1">Uncharacterized protein</fullName>
    </submittedName>
</protein>
<name>A0ABR4CHW9_9HELO</name>
<keyword evidence="2" id="KW-1185">Reference proteome</keyword>
<accession>A0ABR4CHW9</accession>
<sequence length="168" mass="18815">MLPLLEASHSSFFGMASGLRSTTAGEDPPIIASPPLPFHPRRQERTIALPGTTVPVLLPYSPAAFCPPAERLSPLRSLEVLAPRTLSTRSYLPQRYHQYSTTFCLRKLLVDAAIHSIVRCLWIVNSRLFTCIDQSIDRRPKVALSVVYRESRSIRTRITILRSLTTSS</sequence>
<dbReference type="Proteomes" id="UP001595075">
    <property type="component" value="Unassembled WGS sequence"/>
</dbReference>
<dbReference type="EMBL" id="JAZHXI010000008">
    <property type="protein sequence ID" value="KAL2068764.1"/>
    <property type="molecule type" value="Genomic_DNA"/>
</dbReference>
<evidence type="ECO:0000313" key="2">
    <source>
        <dbReference type="Proteomes" id="UP001595075"/>
    </source>
</evidence>
<organism evidence="1 2">
    <name type="scientific">Oculimacula yallundae</name>
    <dbReference type="NCBI Taxonomy" id="86028"/>
    <lineage>
        <taxon>Eukaryota</taxon>
        <taxon>Fungi</taxon>
        <taxon>Dikarya</taxon>
        <taxon>Ascomycota</taxon>
        <taxon>Pezizomycotina</taxon>
        <taxon>Leotiomycetes</taxon>
        <taxon>Helotiales</taxon>
        <taxon>Ploettnerulaceae</taxon>
        <taxon>Oculimacula</taxon>
    </lineage>
</organism>
<reference evidence="1 2" key="1">
    <citation type="journal article" date="2024" name="Commun. Biol.">
        <title>Comparative genomic analysis of thermophilic fungi reveals convergent evolutionary adaptations and gene losses.</title>
        <authorList>
            <person name="Steindorff A.S."/>
            <person name="Aguilar-Pontes M.V."/>
            <person name="Robinson A.J."/>
            <person name="Andreopoulos B."/>
            <person name="LaButti K."/>
            <person name="Kuo A."/>
            <person name="Mondo S."/>
            <person name="Riley R."/>
            <person name="Otillar R."/>
            <person name="Haridas S."/>
            <person name="Lipzen A."/>
            <person name="Grimwood J."/>
            <person name="Schmutz J."/>
            <person name="Clum A."/>
            <person name="Reid I.D."/>
            <person name="Moisan M.C."/>
            <person name="Butler G."/>
            <person name="Nguyen T.T.M."/>
            <person name="Dewar K."/>
            <person name="Conant G."/>
            <person name="Drula E."/>
            <person name="Henrissat B."/>
            <person name="Hansel C."/>
            <person name="Singer S."/>
            <person name="Hutchinson M.I."/>
            <person name="de Vries R.P."/>
            <person name="Natvig D.O."/>
            <person name="Powell A.J."/>
            <person name="Tsang A."/>
            <person name="Grigoriev I.V."/>
        </authorList>
    </citation>
    <scope>NUCLEOTIDE SEQUENCE [LARGE SCALE GENOMIC DNA]</scope>
    <source>
        <strain evidence="1 2">CBS 494.80</strain>
    </source>
</reference>
<gene>
    <name evidence="1" type="ORF">VTL71DRAFT_15102</name>
</gene>
<comment type="caution">
    <text evidence="1">The sequence shown here is derived from an EMBL/GenBank/DDBJ whole genome shotgun (WGS) entry which is preliminary data.</text>
</comment>
<evidence type="ECO:0000313" key="1">
    <source>
        <dbReference type="EMBL" id="KAL2068764.1"/>
    </source>
</evidence>
<proteinExistence type="predicted"/>